<evidence type="ECO:0000313" key="3">
    <source>
        <dbReference type="EMBL" id="KAF2499381.1"/>
    </source>
</evidence>
<keyword evidence="2" id="KW-0472">Membrane</keyword>
<evidence type="ECO:0000313" key="4">
    <source>
        <dbReference type="Proteomes" id="UP000799750"/>
    </source>
</evidence>
<evidence type="ECO:0000256" key="1">
    <source>
        <dbReference type="SAM" id="MobiDB-lite"/>
    </source>
</evidence>
<dbReference type="Proteomes" id="UP000799750">
    <property type="component" value="Unassembled WGS sequence"/>
</dbReference>
<protein>
    <submittedName>
        <fullName evidence="3">Uncharacterized protein</fullName>
    </submittedName>
</protein>
<proteinExistence type="predicted"/>
<accession>A0A6A6R3T8</accession>
<keyword evidence="2" id="KW-1133">Transmembrane helix</keyword>
<feature type="compositionally biased region" description="Basic and acidic residues" evidence="1">
    <location>
        <begin position="78"/>
        <end position="89"/>
    </location>
</feature>
<reference evidence="3" key="1">
    <citation type="journal article" date="2020" name="Stud. Mycol.">
        <title>101 Dothideomycetes genomes: a test case for predicting lifestyles and emergence of pathogens.</title>
        <authorList>
            <person name="Haridas S."/>
            <person name="Albert R."/>
            <person name="Binder M."/>
            <person name="Bloem J."/>
            <person name="Labutti K."/>
            <person name="Salamov A."/>
            <person name="Andreopoulos B."/>
            <person name="Baker S."/>
            <person name="Barry K."/>
            <person name="Bills G."/>
            <person name="Bluhm B."/>
            <person name="Cannon C."/>
            <person name="Castanera R."/>
            <person name="Culley D."/>
            <person name="Daum C."/>
            <person name="Ezra D."/>
            <person name="Gonzalez J."/>
            <person name="Henrissat B."/>
            <person name="Kuo A."/>
            <person name="Liang C."/>
            <person name="Lipzen A."/>
            <person name="Lutzoni F."/>
            <person name="Magnuson J."/>
            <person name="Mondo S."/>
            <person name="Nolan M."/>
            <person name="Ohm R."/>
            <person name="Pangilinan J."/>
            <person name="Park H.-J."/>
            <person name="Ramirez L."/>
            <person name="Alfaro M."/>
            <person name="Sun H."/>
            <person name="Tritt A."/>
            <person name="Yoshinaga Y."/>
            <person name="Zwiers L.-H."/>
            <person name="Turgeon B."/>
            <person name="Goodwin S."/>
            <person name="Spatafora J."/>
            <person name="Crous P."/>
            <person name="Grigoriev I."/>
        </authorList>
    </citation>
    <scope>NUCLEOTIDE SEQUENCE</scope>
    <source>
        <strain evidence="3">CBS 269.34</strain>
    </source>
</reference>
<feature type="transmembrane region" description="Helical" evidence="2">
    <location>
        <begin position="108"/>
        <end position="133"/>
    </location>
</feature>
<feature type="compositionally biased region" description="Low complexity" evidence="1">
    <location>
        <begin position="45"/>
        <end position="56"/>
    </location>
</feature>
<feature type="compositionally biased region" description="Polar residues" evidence="1">
    <location>
        <begin position="17"/>
        <end position="37"/>
    </location>
</feature>
<dbReference type="AlphaFoldDB" id="A0A6A6R3T8"/>
<sequence length="167" mass="18600">MSRNALSALRLFRTRTSKPSTSTNPLHFNTPLPTTTLSRHHRINSSSPHSTPSHHPASPERHTVEANRHSSPIQAITDLREDQKRDQEPATQKIEEVGERMSDAKRDLYVLITSVCVVGYLIVYTITAANLIISATTPANGEEKVSSAVASKREIGEEMWGLFRVME</sequence>
<gene>
    <name evidence="3" type="ORF">BU16DRAFT_535746</name>
</gene>
<name>A0A6A6R3T8_9PEZI</name>
<keyword evidence="2" id="KW-0812">Transmembrane</keyword>
<feature type="compositionally biased region" description="Basic and acidic residues" evidence="1">
    <location>
        <begin position="57"/>
        <end position="68"/>
    </location>
</feature>
<dbReference type="EMBL" id="MU004184">
    <property type="protein sequence ID" value="KAF2499381.1"/>
    <property type="molecule type" value="Genomic_DNA"/>
</dbReference>
<feature type="region of interest" description="Disordered" evidence="1">
    <location>
        <begin position="13"/>
        <end position="89"/>
    </location>
</feature>
<organism evidence="3 4">
    <name type="scientific">Lophium mytilinum</name>
    <dbReference type="NCBI Taxonomy" id="390894"/>
    <lineage>
        <taxon>Eukaryota</taxon>
        <taxon>Fungi</taxon>
        <taxon>Dikarya</taxon>
        <taxon>Ascomycota</taxon>
        <taxon>Pezizomycotina</taxon>
        <taxon>Dothideomycetes</taxon>
        <taxon>Pleosporomycetidae</taxon>
        <taxon>Mytilinidiales</taxon>
        <taxon>Mytilinidiaceae</taxon>
        <taxon>Lophium</taxon>
    </lineage>
</organism>
<keyword evidence="4" id="KW-1185">Reference proteome</keyword>
<evidence type="ECO:0000256" key="2">
    <source>
        <dbReference type="SAM" id="Phobius"/>
    </source>
</evidence>